<dbReference type="Proteomes" id="UP001363151">
    <property type="component" value="Unassembled WGS sequence"/>
</dbReference>
<dbReference type="PANTHER" id="PTHR10566">
    <property type="entry name" value="CHAPERONE-ACTIVITY OF BC1 COMPLEX CABC1 -RELATED"/>
    <property type="match status" value="1"/>
</dbReference>
<protein>
    <recommendedName>
        <fullName evidence="2">ABC1 atypical kinase-like domain-containing protein</fullName>
    </recommendedName>
</protein>
<dbReference type="SUPFAM" id="SSF56112">
    <property type="entry name" value="Protein kinase-like (PK-like)"/>
    <property type="match status" value="1"/>
</dbReference>
<reference evidence="3 4" key="1">
    <citation type="submission" date="2024-03" db="EMBL/GenBank/DDBJ databases">
        <title>Aureococcus anophagefferens CCMP1851 and Kratosvirus quantuckense: Draft genome of a second virus-susceptible host strain in the model system.</title>
        <authorList>
            <person name="Chase E."/>
            <person name="Truchon A.R."/>
            <person name="Schepens W."/>
            <person name="Wilhelm S.W."/>
        </authorList>
    </citation>
    <scope>NUCLEOTIDE SEQUENCE [LARGE SCALE GENOMIC DNA]</scope>
    <source>
        <strain evidence="3 4">CCMP1851</strain>
    </source>
</reference>
<evidence type="ECO:0000313" key="3">
    <source>
        <dbReference type="EMBL" id="KAK7242700.1"/>
    </source>
</evidence>
<gene>
    <name evidence="3" type="ORF">SO694_00016436</name>
</gene>
<feature type="domain" description="ABC1 atypical kinase-like" evidence="2">
    <location>
        <begin position="127"/>
        <end position="372"/>
    </location>
</feature>
<proteinExistence type="inferred from homology"/>
<sequence length="493" mass="53324">MYWLLAIAASTTTHAFLKPAATPRRTALRAAKEVDTSRWEYYAKHPMARGAKLGAGACRVFYAEWRARRHARKSRDAKADAVRSKAAARVADLLIALGPTYVKLGQIASCRKELEKTPWAAALQRLQDDVPGFDGGGAEIARCLGPRYAAHFASVDDRPVAAASLGQVHLGVLRNGTRVAVKVQRPALREIYDRDVTLLRKMFAFLDRRKWKVGVEQKWLDIFDDAAALLYREIDYRVEASHCERFRSDFSGVPWVAAPAVYPELSGETVLTMEYLPGVSLKDLDAIAADPELDARSLATRLGQAYFLQFCKHRFFNTDPHAGNLAADGGFAPGGRLIFYDFGQAAALSADEAAGALGLLEGIIDADAAKTVDAFERMGVVKNGFDRAAVEATIASNFRSGLVTSRAQRAVAAGEPGDDAGDGAPAVLGDFQLPATLAFASRAMSQMQGVGLALDSEFEFIAASAPLVAELAIEEKGVATYLQDELKKKLKLG</sequence>
<dbReference type="InterPro" id="IPR011009">
    <property type="entry name" value="Kinase-like_dom_sf"/>
</dbReference>
<accession>A0ABR1G320</accession>
<dbReference type="InterPro" id="IPR004147">
    <property type="entry name" value="ABC1_dom"/>
</dbReference>
<dbReference type="PANTHER" id="PTHR10566:SF113">
    <property type="entry name" value="PROTEIN ACTIVITY OF BC1 COMPLEX KINASE 7, CHLOROPLASTIC"/>
    <property type="match status" value="1"/>
</dbReference>
<evidence type="ECO:0000256" key="1">
    <source>
        <dbReference type="ARBA" id="ARBA00009670"/>
    </source>
</evidence>
<evidence type="ECO:0000259" key="2">
    <source>
        <dbReference type="Pfam" id="PF03109"/>
    </source>
</evidence>
<name>A0ABR1G320_AURAN</name>
<comment type="similarity">
    <text evidence="1">Belongs to the protein kinase superfamily. ADCK protein kinase family.</text>
</comment>
<dbReference type="EMBL" id="JBBJCI010000141">
    <property type="protein sequence ID" value="KAK7242700.1"/>
    <property type="molecule type" value="Genomic_DNA"/>
</dbReference>
<dbReference type="Pfam" id="PF03109">
    <property type="entry name" value="ABC1"/>
    <property type="match status" value="1"/>
</dbReference>
<dbReference type="InterPro" id="IPR050154">
    <property type="entry name" value="UbiB_kinase"/>
</dbReference>
<dbReference type="CDD" id="cd05121">
    <property type="entry name" value="ABC1_ADCK3-like"/>
    <property type="match status" value="1"/>
</dbReference>
<comment type="caution">
    <text evidence="3">The sequence shown here is derived from an EMBL/GenBank/DDBJ whole genome shotgun (WGS) entry which is preliminary data.</text>
</comment>
<evidence type="ECO:0000313" key="4">
    <source>
        <dbReference type="Proteomes" id="UP001363151"/>
    </source>
</evidence>
<keyword evidence="4" id="KW-1185">Reference proteome</keyword>
<organism evidence="3 4">
    <name type="scientific">Aureococcus anophagefferens</name>
    <name type="common">Harmful bloom alga</name>
    <dbReference type="NCBI Taxonomy" id="44056"/>
    <lineage>
        <taxon>Eukaryota</taxon>
        <taxon>Sar</taxon>
        <taxon>Stramenopiles</taxon>
        <taxon>Ochrophyta</taxon>
        <taxon>Pelagophyceae</taxon>
        <taxon>Pelagomonadales</taxon>
        <taxon>Pelagomonadaceae</taxon>
        <taxon>Aureococcus</taxon>
    </lineage>
</organism>